<evidence type="ECO:0000259" key="6">
    <source>
        <dbReference type="Pfam" id="PF04377"/>
    </source>
</evidence>
<comment type="subcellular location">
    <subcellularLocation>
        <location evidence="4">Cytoplasm</location>
    </subcellularLocation>
</comment>
<organism evidence="7 8">
    <name type="scientific">Marinimicrococcus flavescens</name>
    <dbReference type="NCBI Taxonomy" id="3031815"/>
    <lineage>
        <taxon>Bacteria</taxon>
        <taxon>Pseudomonadati</taxon>
        <taxon>Pseudomonadota</taxon>
        <taxon>Alphaproteobacteria</taxon>
        <taxon>Geminicoccales</taxon>
        <taxon>Geminicoccaceae</taxon>
        <taxon>Marinimicrococcus</taxon>
    </lineage>
</organism>
<dbReference type="EC" id="2.3.2.29" evidence="4"/>
<dbReference type="InterPro" id="IPR030700">
    <property type="entry name" value="N-end_Aminoacyl_Trfase"/>
</dbReference>
<dbReference type="GO" id="GO:0008914">
    <property type="term" value="F:leucyl-tRNA--protein transferase activity"/>
    <property type="evidence" value="ECO:0007669"/>
    <property type="project" value="UniProtKB-UniRule"/>
</dbReference>
<keyword evidence="3 4" id="KW-0012">Acyltransferase</keyword>
<dbReference type="InterPro" id="IPR016181">
    <property type="entry name" value="Acyl_CoA_acyltransferase"/>
</dbReference>
<feature type="domain" description="N-end aminoacyl transferase N-terminal" evidence="5">
    <location>
        <begin position="16"/>
        <end position="85"/>
    </location>
</feature>
<name>A0AAP4D5X2_9PROT</name>
<dbReference type="PIRSF" id="PIRSF037208">
    <property type="entry name" value="ATE_pro_prd"/>
    <property type="match status" value="1"/>
</dbReference>
<proteinExistence type="inferred from homology"/>
<comment type="catalytic activity">
    <reaction evidence="4">
        <text>N-terminal L-glutamyl-[protein] + L-leucyl-tRNA(Leu) = N-terminal L-leucyl-L-glutamyl-[protein] + tRNA(Leu) + H(+)</text>
        <dbReference type="Rhea" id="RHEA:50412"/>
        <dbReference type="Rhea" id="RHEA-COMP:9613"/>
        <dbReference type="Rhea" id="RHEA-COMP:9622"/>
        <dbReference type="Rhea" id="RHEA-COMP:12664"/>
        <dbReference type="Rhea" id="RHEA-COMP:12668"/>
        <dbReference type="ChEBI" id="CHEBI:15378"/>
        <dbReference type="ChEBI" id="CHEBI:64721"/>
        <dbReference type="ChEBI" id="CHEBI:78442"/>
        <dbReference type="ChEBI" id="CHEBI:78494"/>
        <dbReference type="ChEBI" id="CHEBI:133041"/>
        <dbReference type="EC" id="2.3.2.29"/>
    </reaction>
</comment>
<feature type="domain" description="N-end rule aminoacyl transferase C-terminal" evidence="6">
    <location>
        <begin position="105"/>
        <end position="228"/>
    </location>
</feature>
<dbReference type="EMBL" id="JARGEQ010000126">
    <property type="protein sequence ID" value="MDF1587137.1"/>
    <property type="molecule type" value="Genomic_DNA"/>
</dbReference>
<gene>
    <name evidence="4" type="primary">bpt</name>
    <name evidence="7" type="ORF">PZ740_12190</name>
</gene>
<dbReference type="InterPro" id="IPR007471">
    <property type="entry name" value="N-end_Aminoacyl_Trfase_N"/>
</dbReference>
<comment type="similarity">
    <text evidence="4">Belongs to the R-transferase family. Bpt subfamily.</text>
</comment>
<dbReference type="GO" id="GO:0004057">
    <property type="term" value="F:arginyl-tRNA--protein transferase activity"/>
    <property type="evidence" value="ECO:0007669"/>
    <property type="project" value="InterPro"/>
</dbReference>
<evidence type="ECO:0000256" key="2">
    <source>
        <dbReference type="ARBA" id="ARBA00022679"/>
    </source>
</evidence>
<comment type="function">
    <text evidence="4">Functions in the N-end rule pathway of protein degradation where it conjugates Leu from its aminoacyl-tRNA to the N-termini of proteins containing an N-terminal aspartate or glutamate.</text>
</comment>
<evidence type="ECO:0000313" key="8">
    <source>
        <dbReference type="Proteomes" id="UP001301140"/>
    </source>
</evidence>
<accession>A0AAP4D5X2</accession>
<dbReference type="NCBIfam" id="NF002342">
    <property type="entry name" value="PRK01305.1-3"/>
    <property type="match status" value="1"/>
</dbReference>
<dbReference type="InterPro" id="IPR007472">
    <property type="entry name" value="N-end_Aminoacyl_Trfase_C"/>
</dbReference>
<dbReference type="PANTHER" id="PTHR21367">
    <property type="entry name" value="ARGININE-TRNA-PROTEIN TRANSFERASE 1"/>
    <property type="match status" value="1"/>
</dbReference>
<dbReference type="Pfam" id="PF04376">
    <property type="entry name" value="ATE_N"/>
    <property type="match status" value="1"/>
</dbReference>
<evidence type="ECO:0000256" key="4">
    <source>
        <dbReference type="HAMAP-Rule" id="MF_00689"/>
    </source>
</evidence>
<dbReference type="Pfam" id="PF04377">
    <property type="entry name" value="ATE_C"/>
    <property type="match status" value="1"/>
</dbReference>
<dbReference type="GO" id="GO:0071596">
    <property type="term" value="P:ubiquitin-dependent protein catabolic process via the N-end rule pathway"/>
    <property type="evidence" value="ECO:0007669"/>
    <property type="project" value="InterPro"/>
</dbReference>
<dbReference type="InterPro" id="IPR017138">
    <property type="entry name" value="Asp_Glu_LeuTrfase"/>
</dbReference>
<dbReference type="NCBIfam" id="NF002346">
    <property type="entry name" value="PRK01305.2-3"/>
    <property type="match status" value="1"/>
</dbReference>
<dbReference type="PANTHER" id="PTHR21367:SF1">
    <property type="entry name" value="ARGINYL-TRNA--PROTEIN TRANSFERASE 1"/>
    <property type="match status" value="1"/>
</dbReference>
<dbReference type="Proteomes" id="UP001301140">
    <property type="component" value="Unassembled WGS sequence"/>
</dbReference>
<comment type="caution">
    <text evidence="7">The sequence shown here is derived from an EMBL/GenBank/DDBJ whole genome shotgun (WGS) entry which is preliminary data.</text>
</comment>
<dbReference type="NCBIfam" id="NF002341">
    <property type="entry name" value="PRK01305.1-1"/>
    <property type="match status" value="1"/>
</dbReference>
<dbReference type="AlphaFoldDB" id="A0AAP4D5X2"/>
<evidence type="ECO:0000256" key="1">
    <source>
        <dbReference type="ARBA" id="ARBA00022490"/>
    </source>
</evidence>
<dbReference type="RefSeq" id="WP_327789558.1">
    <property type="nucleotide sequence ID" value="NZ_JARGEQ010000126.1"/>
</dbReference>
<dbReference type="SUPFAM" id="SSF55729">
    <property type="entry name" value="Acyl-CoA N-acyltransferases (Nat)"/>
    <property type="match status" value="1"/>
</dbReference>
<comment type="catalytic activity">
    <reaction evidence="4">
        <text>N-terminal L-aspartyl-[protein] + L-leucyl-tRNA(Leu) = N-terminal L-leucyl-L-aspartyl-[protein] + tRNA(Leu) + H(+)</text>
        <dbReference type="Rhea" id="RHEA:50420"/>
        <dbReference type="Rhea" id="RHEA-COMP:9613"/>
        <dbReference type="Rhea" id="RHEA-COMP:9622"/>
        <dbReference type="Rhea" id="RHEA-COMP:12669"/>
        <dbReference type="Rhea" id="RHEA-COMP:12674"/>
        <dbReference type="ChEBI" id="CHEBI:15378"/>
        <dbReference type="ChEBI" id="CHEBI:64720"/>
        <dbReference type="ChEBI" id="CHEBI:78442"/>
        <dbReference type="ChEBI" id="CHEBI:78494"/>
        <dbReference type="ChEBI" id="CHEBI:133042"/>
        <dbReference type="EC" id="2.3.2.29"/>
    </reaction>
</comment>
<evidence type="ECO:0000313" key="7">
    <source>
        <dbReference type="EMBL" id="MDF1587137.1"/>
    </source>
</evidence>
<evidence type="ECO:0000256" key="3">
    <source>
        <dbReference type="ARBA" id="ARBA00023315"/>
    </source>
</evidence>
<reference evidence="7 8" key="1">
    <citation type="submission" date="2023-03" db="EMBL/GenBank/DDBJ databases">
        <title>YIM 152171 draft genome.</title>
        <authorList>
            <person name="Yang Z."/>
        </authorList>
    </citation>
    <scope>NUCLEOTIDE SEQUENCE [LARGE SCALE GENOMIC DNA]</scope>
    <source>
        <strain evidence="7 8">YIM 152171</strain>
    </source>
</reference>
<protein>
    <recommendedName>
        <fullName evidence="4">Aspartate/glutamate leucyltransferase</fullName>
        <ecNumber evidence="4">2.3.2.29</ecNumber>
    </recommendedName>
</protein>
<dbReference type="NCBIfam" id="NF002343">
    <property type="entry name" value="PRK01305.1-4"/>
    <property type="match status" value="1"/>
</dbReference>
<dbReference type="HAMAP" id="MF_00689">
    <property type="entry name" value="Bpt"/>
    <property type="match status" value="1"/>
</dbReference>
<keyword evidence="1 4" id="KW-0963">Cytoplasm</keyword>
<dbReference type="GO" id="GO:0005737">
    <property type="term" value="C:cytoplasm"/>
    <property type="evidence" value="ECO:0007669"/>
    <property type="project" value="UniProtKB-SubCell"/>
</dbReference>
<keyword evidence="8" id="KW-1185">Reference proteome</keyword>
<sequence>MQQSPLRKFYATDLTPCPYLPGRSERRLVTLIDPEATDDGLDLFTETGFRRSQRFLYRPACPGCSACVPVRIVVAGFRPGRTFRRIAQRNASLVATELPPVATDEQYALFHRYLRARHGDGGMVRMSRADYGEMVEQAARGTRLVEFREPDGTLTAVSLTDFLGSGLSGVYKFFEPEDAGRSLGTYAILWHIQRARELGLPYVYLGYWIAGSRKMVYKARFKPLERLDGWSWQPLVPEQPAREPCADGTA</sequence>
<keyword evidence="2 4" id="KW-0808">Transferase</keyword>
<evidence type="ECO:0000259" key="5">
    <source>
        <dbReference type="Pfam" id="PF04376"/>
    </source>
</evidence>